<evidence type="ECO:0000313" key="6">
    <source>
        <dbReference type="EMBL" id="KAK4496413.1"/>
    </source>
</evidence>
<keyword evidence="7" id="KW-1185">Reference proteome</keyword>
<comment type="function">
    <text evidence="3">Converts sphingomyelin to ceramide.</text>
</comment>
<evidence type="ECO:0000256" key="1">
    <source>
        <dbReference type="ARBA" id="ARBA00022801"/>
    </source>
</evidence>
<dbReference type="Proteomes" id="UP001305779">
    <property type="component" value="Unassembled WGS sequence"/>
</dbReference>
<keyword evidence="1 3" id="KW-0378">Hydrolase</keyword>
<comment type="similarity">
    <text evidence="3">Belongs to the acid sphingomyelinase family.</text>
</comment>
<proteinExistence type="inferred from homology"/>
<dbReference type="PIRSF" id="PIRSF000948">
    <property type="entry name" value="Sphingomy_PDE"/>
    <property type="match status" value="1"/>
</dbReference>
<dbReference type="InterPro" id="IPR004843">
    <property type="entry name" value="Calcineurin-like_PHP"/>
</dbReference>
<evidence type="ECO:0000256" key="2">
    <source>
        <dbReference type="ARBA" id="ARBA00023180"/>
    </source>
</evidence>
<dbReference type="InterPro" id="IPR041805">
    <property type="entry name" value="ASMase/PPN1_MPP"/>
</dbReference>
<reference evidence="6 7" key="1">
    <citation type="journal article" date="2023" name="G3 (Bethesda)">
        <title>A chromosome-level genome assembly of Zasmidium syzygii isolated from banana leaves.</title>
        <authorList>
            <person name="van Westerhoven A.C."/>
            <person name="Mehrabi R."/>
            <person name="Talebi R."/>
            <person name="Steentjes M.B.F."/>
            <person name="Corcolon B."/>
            <person name="Chong P.A."/>
            <person name="Kema G.H.J."/>
            <person name="Seidl M.F."/>
        </authorList>
    </citation>
    <scope>NUCLEOTIDE SEQUENCE [LARGE SCALE GENOMIC DNA]</scope>
    <source>
        <strain evidence="6 7">P124</strain>
    </source>
</reference>
<keyword evidence="4" id="KW-0732">Signal</keyword>
<dbReference type="PANTHER" id="PTHR10340">
    <property type="entry name" value="SPHINGOMYELIN PHOSPHODIESTERASE"/>
    <property type="match status" value="1"/>
</dbReference>
<name>A0ABR0E4R2_ZASCE</name>
<gene>
    <name evidence="6" type="ORF">PRZ48_012393</name>
</gene>
<organism evidence="6 7">
    <name type="scientific">Zasmidium cellare</name>
    <name type="common">Wine cellar mold</name>
    <name type="synonym">Racodium cellare</name>
    <dbReference type="NCBI Taxonomy" id="395010"/>
    <lineage>
        <taxon>Eukaryota</taxon>
        <taxon>Fungi</taxon>
        <taxon>Dikarya</taxon>
        <taxon>Ascomycota</taxon>
        <taxon>Pezizomycotina</taxon>
        <taxon>Dothideomycetes</taxon>
        <taxon>Dothideomycetidae</taxon>
        <taxon>Mycosphaerellales</taxon>
        <taxon>Mycosphaerellaceae</taxon>
        <taxon>Zasmidium</taxon>
    </lineage>
</organism>
<feature type="signal peptide" evidence="4">
    <location>
        <begin position="1"/>
        <end position="19"/>
    </location>
</feature>
<dbReference type="PANTHER" id="PTHR10340:SF34">
    <property type="entry name" value="SPHINGOMYELIN PHOSPHODIESTERASE"/>
    <property type="match status" value="1"/>
</dbReference>
<feature type="chain" id="PRO_5045913092" description="Sphingomyelin phosphodiesterase" evidence="4">
    <location>
        <begin position="20"/>
        <end position="625"/>
    </location>
</feature>
<dbReference type="InterPro" id="IPR011160">
    <property type="entry name" value="Sphingomy_PDE"/>
</dbReference>
<feature type="domain" description="Calcineurin-like phosphoesterase" evidence="5">
    <location>
        <begin position="145"/>
        <end position="412"/>
    </location>
</feature>
<protein>
    <recommendedName>
        <fullName evidence="3">Sphingomyelin phosphodiesterase</fullName>
    </recommendedName>
</protein>
<dbReference type="EMBL" id="JAXOVC010000010">
    <property type="protein sequence ID" value="KAK4496413.1"/>
    <property type="molecule type" value="Genomic_DNA"/>
</dbReference>
<evidence type="ECO:0000256" key="4">
    <source>
        <dbReference type="SAM" id="SignalP"/>
    </source>
</evidence>
<dbReference type="Gene3D" id="3.60.21.10">
    <property type="match status" value="1"/>
</dbReference>
<keyword evidence="3" id="KW-0326">Glycosidase</keyword>
<dbReference type="CDD" id="cd00842">
    <property type="entry name" value="MPP_ASMase"/>
    <property type="match status" value="1"/>
</dbReference>
<sequence length="625" mass="69756">MTWTTILNVIALAASLVGGQYSPTTQQFISGIQGATTCGECQSALLTLKGVAWFGDDRVIASLARACKVTNAEDDDVCDGIMAQEGPILARAIREMTIPSHTSKLFCTTLMGLCDIPEVRPYNVTFPKPKPTNLARPTPSEKRPIKFVHFSDVHVDLEYETGSNYNCTKPICCRTYTDGDAPGNNSYPAGPNGNHLCDVPKSLEESMYEAIRDIAPDASFALFTGDIPEHAVWIVEKAGVKHSIDSAYSTMAKILPMPVYGTLGNHEAVPCNSFPHQEIEDAISSQWVYDIVSRKWRTWIGNDNARIADRYGAYSYLVPQTKLRVISINTNLFYAFNFWVFEKEMAFDPDNQFAWLVSELQGAEDAGERVYIMGHMPPGRHDALYDGSNYLDQIVNRYEATIAAMFWGHTHQDHFELSYSDYSKRSHLTASVMSYISPSLTPTSGSPAFRVFTVDPDTFGVLDFEVYTAPLEAEGFQTTGPTWKSYYSAKEAYGSLLNLSSSSAELTPAFWHNVTNVFETNDTAFQQYYSRKSRGWNKGNCTEGCKDDEICQLRAAEAQYNCLTPSRRYALDLGNRHARIRGEEFTHDDCHSSGAAMVFRNLVGQPKQQIFKQDLRYAGEMLLAS</sequence>
<evidence type="ECO:0000259" key="5">
    <source>
        <dbReference type="Pfam" id="PF00149"/>
    </source>
</evidence>
<dbReference type="InterPro" id="IPR029052">
    <property type="entry name" value="Metallo-depent_PP-like"/>
</dbReference>
<keyword evidence="2" id="KW-0325">Glycoprotein</keyword>
<dbReference type="Pfam" id="PF00149">
    <property type="entry name" value="Metallophos"/>
    <property type="match status" value="1"/>
</dbReference>
<evidence type="ECO:0000313" key="7">
    <source>
        <dbReference type="Proteomes" id="UP001305779"/>
    </source>
</evidence>
<evidence type="ECO:0000256" key="3">
    <source>
        <dbReference type="PIRNR" id="PIRNR000948"/>
    </source>
</evidence>
<accession>A0ABR0E4R2</accession>
<dbReference type="SUPFAM" id="SSF56300">
    <property type="entry name" value="Metallo-dependent phosphatases"/>
    <property type="match status" value="1"/>
</dbReference>
<comment type="caution">
    <text evidence="6">The sequence shown here is derived from an EMBL/GenBank/DDBJ whole genome shotgun (WGS) entry which is preliminary data.</text>
</comment>